<keyword evidence="2" id="KW-1185">Reference proteome</keyword>
<comment type="caution">
    <text evidence="1">The sequence shown here is derived from an EMBL/GenBank/DDBJ whole genome shotgun (WGS) entry which is preliminary data.</text>
</comment>
<dbReference type="EMBL" id="JACRTD010000009">
    <property type="protein sequence ID" value="MBC8586256.1"/>
    <property type="molecule type" value="Genomic_DNA"/>
</dbReference>
<gene>
    <name evidence="1" type="ORF">H8705_11765</name>
</gene>
<name>A0A926EP85_9FIRM</name>
<reference evidence="1" key="1">
    <citation type="submission" date="2020-08" db="EMBL/GenBank/DDBJ databases">
        <title>Genome public.</title>
        <authorList>
            <person name="Liu C."/>
            <person name="Sun Q."/>
        </authorList>
    </citation>
    <scope>NUCLEOTIDE SEQUENCE</scope>
    <source>
        <strain evidence="1">NSJ-64</strain>
    </source>
</reference>
<dbReference type="Proteomes" id="UP000623678">
    <property type="component" value="Unassembled WGS sequence"/>
</dbReference>
<proteinExistence type="predicted"/>
<accession>A0A926EP85</accession>
<sequence>MPNQHMGLTFLSIPDGSKQRTADFTQRPAFFINMIQVSVRAPYSCDFLGGIPGDSLRGFVPEKDFTVLIHKVDPIMYMIDNI</sequence>
<organism evidence="1 2">
    <name type="scientific">Youxingia wuxianensis</name>
    <dbReference type="NCBI Taxonomy" id="2763678"/>
    <lineage>
        <taxon>Bacteria</taxon>
        <taxon>Bacillati</taxon>
        <taxon>Bacillota</taxon>
        <taxon>Clostridia</taxon>
        <taxon>Eubacteriales</taxon>
        <taxon>Oscillospiraceae</taxon>
        <taxon>Youxingia</taxon>
    </lineage>
</organism>
<dbReference type="AlphaFoldDB" id="A0A926EP85"/>
<evidence type="ECO:0000313" key="2">
    <source>
        <dbReference type="Proteomes" id="UP000623678"/>
    </source>
</evidence>
<evidence type="ECO:0000313" key="1">
    <source>
        <dbReference type="EMBL" id="MBC8586256.1"/>
    </source>
</evidence>
<protein>
    <submittedName>
        <fullName evidence="1">Uncharacterized protein</fullName>
    </submittedName>
</protein>